<evidence type="ECO:0000256" key="1">
    <source>
        <dbReference type="ARBA" id="ARBA00022801"/>
    </source>
</evidence>
<dbReference type="AlphaFoldDB" id="A0A4V6WJN7"/>
<dbReference type="GO" id="GO:0016042">
    <property type="term" value="P:lipid catabolic process"/>
    <property type="evidence" value="ECO:0007669"/>
    <property type="project" value="UniProtKB-UniRule"/>
</dbReference>
<comment type="caution">
    <text evidence="3">The sequence shown here is derived from an EMBL/GenBank/DDBJ whole genome shotgun (WGS) entry which is preliminary data.</text>
</comment>
<dbReference type="PANTHER" id="PTHR34853:SF5">
    <property type="entry name" value="LIP-DOMAIN-CONTAINING PROTEIN-RELATED"/>
    <property type="match status" value="1"/>
</dbReference>
<dbReference type="Gene3D" id="3.40.50.1820">
    <property type="entry name" value="alpha/beta hydrolase"/>
    <property type="match status" value="2"/>
</dbReference>
<feature type="signal peptide" evidence="2">
    <location>
        <begin position="1"/>
        <end position="21"/>
    </location>
</feature>
<dbReference type="OrthoDB" id="2373480at2759"/>
<feature type="chain" id="PRO_5021061632" description="Triacylglycerol lipase" evidence="2">
    <location>
        <begin position="22"/>
        <end position="420"/>
    </location>
</feature>
<comment type="similarity">
    <text evidence="2">Belongs to the AB hydrolase superfamily. Lipase family.</text>
</comment>
<proteinExistence type="inferred from homology"/>
<dbReference type="PANTHER" id="PTHR34853">
    <property type="match status" value="1"/>
</dbReference>
<evidence type="ECO:0000313" key="4">
    <source>
        <dbReference type="Proteomes" id="UP000308549"/>
    </source>
</evidence>
<dbReference type="Proteomes" id="UP000308549">
    <property type="component" value="Unassembled WGS sequence"/>
</dbReference>
<dbReference type="InterPro" id="IPR005152">
    <property type="entry name" value="Lipase_secreted"/>
</dbReference>
<keyword evidence="2" id="KW-0732">Signal</keyword>
<evidence type="ECO:0008006" key="5">
    <source>
        <dbReference type="Google" id="ProtNLM"/>
    </source>
</evidence>
<dbReference type="InterPro" id="IPR029058">
    <property type="entry name" value="AB_hydrolase_fold"/>
</dbReference>
<evidence type="ECO:0000313" key="3">
    <source>
        <dbReference type="EMBL" id="TKA23769.1"/>
    </source>
</evidence>
<reference evidence="3 4" key="1">
    <citation type="submission" date="2017-03" db="EMBL/GenBank/DDBJ databases">
        <title>Genomes of endolithic fungi from Antarctica.</title>
        <authorList>
            <person name="Coleine C."/>
            <person name="Masonjones S."/>
            <person name="Stajich J.E."/>
        </authorList>
    </citation>
    <scope>NUCLEOTIDE SEQUENCE [LARGE SCALE GENOMIC DNA]</scope>
    <source>
        <strain evidence="3 4">CCFEE 6315</strain>
    </source>
</reference>
<dbReference type="EMBL" id="NAJL01000051">
    <property type="protein sequence ID" value="TKA23769.1"/>
    <property type="molecule type" value="Genomic_DNA"/>
</dbReference>
<dbReference type="Pfam" id="PF03583">
    <property type="entry name" value="LIP"/>
    <property type="match status" value="1"/>
</dbReference>
<name>A0A4V6WJN7_9PEZI</name>
<gene>
    <name evidence="3" type="ORF">B0A50_07051</name>
</gene>
<accession>A0A4V6WJN7</accession>
<keyword evidence="4" id="KW-1185">Reference proteome</keyword>
<dbReference type="GO" id="GO:0004806">
    <property type="term" value="F:triacylglycerol lipase activity"/>
    <property type="evidence" value="ECO:0007669"/>
    <property type="project" value="UniProtKB-UniRule"/>
</dbReference>
<dbReference type="SUPFAM" id="SSF53474">
    <property type="entry name" value="alpha/beta-Hydrolases"/>
    <property type="match status" value="1"/>
</dbReference>
<keyword evidence="1" id="KW-0378">Hydrolase</keyword>
<sequence length="420" mass="44548">MTPFLPHTLLALTAVLSLSIAALVPVPPSLDPFYNPPAGFEAEEPGTILRNRTVDPALFGLLPNGAEGYQLLYRTSAIDGSAIADVTTVFVPLIGAMTDRFVAFQNPYDSSATICNPSYTYQLGSVQTDLITTIIALAMQLFIGRGAPDIVGVGYSGGSIATGWAAQLQPTYAPELSIKGWSSGGTPANITGVSVFVDNTAVSGFLPAALNGLSRNSSYGATLKPLIDSIITPYGQAYLDFANVNCGPADILAFTGQSIFETHFQTKGRDLLYDPAFQYVLADCLMGQRKNETPTAPVFMFHANNDEIIPYENATTLYNEWCDFGADVQFTTYGSGGHLTTEVVSLLAQLEFTASAFAGTVPGGCSMKTSLNNTLNPLDFALDLEPIVVNLLTVLLNLGEQDANLLENIAGLHNTSGVQS</sequence>
<organism evidence="3 4">
    <name type="scientific">Salinomyces thailandicus</name>
    <dbReference type="NCBI Taxonomy" id="706561"/>
    <lineage>
        <taxon>Eukaryota</taxon>
        <taxon>Fungi</taxon>
        <taxon>Dikarya</taxon>
        <taxon>Ascomycota</taxon>
        <taxon>Pezizomycotina</taxon>
        <taxon>Dothideomycetes</taxon>
        <taxon>Dothideomycetidae</taxon>
        <taxon>Mycosphaerellales</taxon>
        <taxon>Teratosphaeriaceae</taxon>
        <taxon>Salinomyces</taxon>
    </lineage>
</organism>
<dbReference type="PIRSF" id="PIRSF029171">
    <property type="entry name" value="Esterase_LipA"/>
    <property type="match status" value="1"/>
</dbReference>
<evidence type="ECO:0000256" key="2">
    <source>
        <dbReference type="PIRNR" id="PIRNR029171"/>
    </source>
</evidence>
<protein>
    <recommendedName>
        <fullName evidence="5">Triacylglycerol lipase</fullName>
    </recommendedName>
</protein>